<dbReference type="GO" id="GO:0005829">
    <property type="term" value="C:cytosol"/>
    <property type="evidence" value="ECO:0007669"/>
    <property type="project" value="TreeGrafter"/>
</dbReference>
<dbReference type="Gene3D" id="3.40.1190.20">
    <property type="match status" value="1"/>
</dbReference>
<dbReference type="InterPro" id="IPR016084">
    <property type="entry name" value="Haem_Oase-like_multi-hlx"/>
</dbReference>
<dbReference type="GO" id="GO:0008972">
    <property type="term" value="F:phosphomethylpyrimidine kinase activity"/>
    <property type="evidence" value="ECO:0007669"/>
    <property type="project" value="InterPro"/>
</dbReference>
<keyword evidence="4" id="KW-1185">Reference proteome</keyword>
<feature type="domain" description="Thiaminase-2/PQQC" evidence="1">
    <location>
        <begin position="358"/>
        <end position="581"/>
    </location>
</feature>
<dbReference type="InterPro" id="IPR004305">
    <property type="entry name" value="Thiaminase-2/PQQC"/>
</dbReference>
<dbReference type="Pfam" id="PF08543">
    <property type="entry name" value="Phos_pyr_kin"/>
    <property type="match status" value="1"/>
</dbReference>
<dbReference type="SUPFAM" id="SSF48613">
    <property type="entry name" value="Heme oxygenase-like"/>
    <property type="match status" value="1"/>
</dbReference>
<dbReference type="Gene3D" id="1.20.910.10">
    <property type="entry name" value="Heme oxygenase-like"/>
    <property type="match status" value="1"/>
</dbReference>
<dbReference type="CDD" id="cd19367">
    <property type="entry name" value="TenA_C_ScTHI20-like"/>
    <property type="match status" value="1"/>
</dbReference>
<evidence type="ECO:0000259" key="2">
    <source>
        <dbReference type="Pfam" id="PF08543"/>
    </source>
</evidence>
<gene>
    <name evidence="3" type="ORF">AC631_03594</name>
</gene>
<dbReference type="SUPFAM" id="SSF53613">
    <property type="entry name" value="Ribokinase-like"/>
    <property type="match status" value="1"/>
</dbReference>
<dbReference type="OrthoDB" id="10028886at2759"/>
<dbReference type="PANTHER" id="PTHR20858">
    <property type="entry name" value="PHOSPHOMETHYLPYRIMIDINE KINASE"/>
    <property type="match status" value="1"/>
</dbReference>
<dbReference type="PANTHER" id="PTHR20858:SF17">
    <property type="entry name" value="HYDROXYMETHYLPYRIMIDINE_PHOSPHOMETHYLPYRIMIDINE KINASE THI20-RELATED"/>
    <property type="match status" value="1"/>
</dbReference>
<dbReference type="EMBL" id="LMYN01000079">
    <property type="protein sequence ID" value="KSA00658.1"/>
    <property type="molecule type" value="Genomic_DNA"/>
</dbReference>
<dbReference type="InterPro" id="IPR029056">
    <property type="entry name" value="Ribokinase-like"/>
</dbReference>
<dbReference type="NCBIfam" id="TIGR00097">
    <property type="entry name" value="HMP-P_kinase"/>
    <property type="match status" value="1"/>
</dbReference>
<comment type="caution">
    <text evidence="3">The sequence shown here is derived from an EMBL/GenBank/DDBJ whole genome shotgun (WGS) entry which is preliminary data.</text>
</comment>
<dbReference type="GO" id="GO:0008902">
    <property type="term" value="F:hydroxymethylpyrimidine kinase activity"/>
    <property type="evidence" value="ECO:0007669"/>
    <property type="project" value="TreeGrafter"/>
</dbReference>
<organism evidence="3 4">
    <name type="scientific">Debaryomyces fabryi</name>
    <dbReference type="NCBI Taxonomy" id="58627"/>
    <lineage>
        <taxon>Eukaryota</taxon>
        <taxon>Fungi</taxon>
        <taxon>Dikarya</taxon>
        <taxon>Ascomycota</taxon>
        <taxon>Saccharomycotina</taxon>
        <taxon>Pichiomycetes</taxon>
        <taxon>Debaryomycetaceae</taxon>
        <taxon>Debaryomyces</taxon>
    </lineage>
</organism>
<dbReference type="Pfam" id="PF03070">
    <property type="entry name" value="TENA_THI-4"/>
    <property type="match status" value="1"/>
</dbReference>
<dbReference type="AlphaFoldDB" id="A0A0V1PWW2"/>
<dbReference type="InterPro" id="IPR004399">
    <property type="entry name" value="HMP/HMP-P_kinase_dom"/>
</dbReference>
<dbReference type="GeneID" id="26840603"/>
<proteinExistence type="predicted"/>
<dbReference type="GO" id="GO:0009228">
    <property type="term" value="P:thiamine biosynthetic process"/>
    <property type="evidence" value="ECO:0007669"/>
    <property type="project" value="InterPro"/>
</dbReference>
<protein>
    <recommendedName>
        <fullName evidence="5">Phosphomethylpyrimidine kinase</fullName>
    </recommendedName>
</protein>
<dbReference type="InterPro" id="IPR013749">
    <property type="entry name" value="PM/HMP-P_kinase-1"/>
</dbReference>
<evidence type="ECO:0000313" key="3">
    <source>
        <dbReference type="EMBL" id="KSA00658.1"/>
    </source>
</evidence>
<dbReference type="FunFam" id="1.20.910.10:FF:000003">
    <property type="entry name" value="Hydroxymethylpyrimidine/phosphomethylpyrimidine kinase THI20"/>
    <property type="match status" value="1"/>
</dbReference>
<evidence type="ECO:0008006" key="5">
    <source>
        <dbReference type="Google" id="ProtNLM"/>
    </source>
</evidence>
<evidence type="ECO:0000259" key="1">
    <source>
        <dbReference type="Pfam" id="PF03070"/>
    </source>
</evidence>
<reference evidence="3 4" key="1">
    <citation type="submission" date="2015-11" db="EMBL/GenBank/DDBJ databases">
        <title>The genome of Debaryomyces fabryi.</title>
        <authorList>
            <person name="Tafer H."/>
            <person name="Lopandic K."/>
        </authorList>
    </citation>
    <scope>NUCLEOTIDE SEQUENCE [LARGE SCALE GENOMIC DNA]</scope>
    <source>
        <strain evidence="3 4">CBS 789</strain>
    </source>
</reference>
<dbReference type="CDD" id="cd01169">
    <property type="entry name" value="HMPP_kinase"/>
    <property type="match status" value="1"/>
</dbReference>
<accession>A0A0V1PWW2</accession>
<evidence type="ECO:0000313" key="4">
    <source>
        <dbReference type="Proteomes" id="UP000054251"/>
    </source>
</evidence>
<feature type="domain" description="Pyridoxamine kinase/Phosphomethylpyrimidine kinase" evidence="2">
    <location>
        <begin position="35"/>
        <end position="319"/>
    </location>
</feature>
<sequence>MTKAKMVHYTTVKLESPIAEKRDNFPAVLTIAGSDSSGGAGIEADLKTFSAHQVYGLTCITALTGQNTQSVKSFEPTPEYLLKDILKLNFEDFLEGYENSEDAPLKAIKTGMLTKTTIDVLKDHLDYLRERNIKIIVDPVMISTSGSQLFDADGMRDCVNTLIKQAYIVTPNFLEAKSLFEIATGKKADIEIQGLNDYINLVKELQKVLGCENILVKGGHIPWNRLQNRPYEGNFDDNSNQVCIIDILYESKTDSVKVYESEFLKTKDTHGTGCTLLSAIAANIAKGYSLQEALPLSIHYVQKSMVSLKKKLGHGNGPLCHTVVPETKPSLVCKQDELDISHYLLDSYDSFLDYLKTHPKVSNNWKMYIHHPFVSQLAQNKLEFNKFLYYLKQDYYYLINYAQIHGLAASVSDDYNQIHTQSVIMDEIVKEIERHREKLMKNYNIHYDRDFESDTELSPGKACEAYCNYLLEIGKKEDFLGIRVALAPCLHGYAEAGDFGLKIRQDHDKSLGVLESEDHAKVYDSWLADYTSDWYREAYERGKSSLQSLLEHYPLSQGRLDELVDIFNKVTLLEIDFWDEVLP</sequence>
<dbReference type="RefSeq" id="XP_015466760.1">
    <property type="nucleotide sequence ID" value="XM_015612423.1"/>
</dbReference>
<name>A0A0V1PWW2_9ASCO</name>
<dbReference type="Proteomes" id="UP000054251">
    <property type="component" value="Unassembled WGS sequence"/>
</dbReference>